<sequence length="164" mass="18383">MTQRPLKPGEKQIWGHVAQTVSPRRKPKGKGSAKPLPTREDFANMLRLPAPSVLAARPLPQTLDVNQDKRVRRGRIEIDTKIDLHDLTQLTAKQALHRAVIRASNRNKRCVLVVTGKGMRGDGVLRRNFPLWIADPAIRPLVASYAPAHIRHGGSGAWYVFLKR</sequence>
<reference evidence="3 4" key="1">
    <citation type="journal article" date="2014" name="Int. J. Syst. Evol. Microbiol.">
        <title>Complete genome sequence of Corynebacterium casei LMG S-19264T (=DSM 44701T), isolated from a smear-ripened cheese.</title>
        <authorList>
            <consortium name="US DOE Joint Genome Institute (JGI-PGF)"/>
            <person name="Walter F."/>
            <person name="Albersmeier A."/>
            <person name="Kalinowski J."/>
            <person name="Ruckert C."/>
        </authorList>
    </citation>
    <scope>NUCLEOTIDE SEQUENCE [LARGE SCALE GENOMIC DNA]</scope>
    <source>
        <strain evidence="3 4">KCTC 23968</strain>
    </source>
</reference>
<evidence type="ECO:0000256" key="1">
    <source>
        <dbReference type="SAM" id="MobiDB-lite"/>
    </source>
</evidence>
<name>A0A918KTB7_9PROT</name>
<dbReference type="Proteomes" id="UP000600865">
    <property type="component" value="Unassembled WGS sequence"/>
</dbReference>
<organism evidence="3 4">
    <name type="scientific">Litorimonas cladophorae</name>
    <dbReference type="NCBI Taxonomy" id="1220491"/>
    <lineage>
        <taxon>Bacteria</taxon>
        <taxon>Pseudomonadati</taxon>
        <taxon>Pseudomonadota</taxon>
        <taxon>Alphaproteobacteria</taxon>
        <taxon>Maricaulales</taxon>
        <taxon>Robiginitomaculaceae</taxon>
    </lineage>
</organism>
<dbReference type="PANTHER" id="PTHR35562:SF2">
    <property type="entry name" value="DNA ENDONUCLEASE SMRA-RELATED"/>
    <property type="match status" value="1"/>
</dbReference>
<dbReference type="Gene3D" id="3.30.1370.110">
    <property type="match status" value="1"/>
</dbReference>
<feature type="domain" description="Smr" evidence="2">
    <location>
        <begin position="82"/>
        <end position="163"/>
    </location>
</feature>
<dbReference type="AlphaFoldDB" id="A0A918KTB7"/>
<protein>
    <submittedName>
        <fullName evidence="3">DNA mismatch repair protein MutS</fullName>
    </submittedName>
</protein>
<dbReference type="SUPFAM" id="SSF160443">
    <property type="entry name" value="SMR domain-like"/>
    <property type="match status" value="1"/>
</dbReference>
<comment type="caution">
    <text evidence="3">The sequence shown here is derived from an EMBL/GenBank/DDBJ whole genome shotgun (WGS) entry which is preliminary data.</text>
</comment>
<gene>
    <name evidence="3" type="ORF">GCM10011309_26720</name>
</gene>
<dbReference type="RefSeq" id="WP_189587047.1">
    <property type="nucleotide sequence ID" value="NZ_BMYV01000003.1"/>
</dbReference>
<proteinExistence type="predicted"/>
<evidence type="ECO:0000313" key="3">
    <source>
        <dbReference type="EMBL" id="GGX75164.1"/>
    </source>
</evidence>
<evidence type="ECO:0000313" key="4">
    <source>
        <dbReference type="Proteomes" id="UP000600865"/>
    </source>
</evidence>
<evidence type="ECO:0000259" key="2">
    <source>
        <dbReference type="PROSITE" id="PS50828"/>
    </source>
</evidence>
<dbReference type="InterPro" id="IPR036063">
    <property type="entry name" value="Smr_dom_sf"/>
</dbReference>
<dbReference type="EMBL" id="BMYV01000003">
    <property type="protein sequence ID" value="GGX75164.1"/>
    <property type="molecule type" value="Genomic_DNA"/>
</dbReference>
<dbReference type="Pfam" id="PF01713">
    <property type="entry name" value="Smr"/>
    <property type="match status" value="1"/>
</dbReference>
<feature type="region of interest" description="Disordered" evidence="1">
    <location>
        <begin position="1"/>
        <end position="39"/>
    </location>
</feature>
<dbReference type="PANTHER" id="PTHR35562">
    <property type="entry name" value="DNA ENDONUCLEASE SMRA-RELATED"/>
    <property type="match status" value="1"/>
</dbReference>
<keyword evidence="4" id="KW-1185">Reference proteome</keyword>
<dbReference type="InterPro" id="IPR002625">
    <property type="entry name" value="Smr_dom"/>
</dbReference>
<accession>A0A918KTB7</accession>
<dbReference type="PROSITE" id="PS50828">
    <property type="entry name" value="SMR"/>
    <property type="match status" value="1"/>
</dbReference>